<protein>
    <submittedName>
        <fullName evidence="6">Uncharacterized protein</fullName>
    </submittedName>
</protein>
<organism evidence="6 7">
    <name type="scientific">Venturia inaequalis</name>
    <name type="common">Apple scab fungus</name>
    <dbReference type="NCBI Taxonomy" id="5025"/>
    <lineage>
        <taxon>Eukaryota</taxon>
        <taxon>Fungi</taxon>
        <taxon>Dikarya</taxon>
        <taxon>Ascomycota</taxon>
        <taxon>Pezizomycotina</taxon>
        <taxon>Dothideomycetes</taxon>
        <taxon>Pleosporomycetidae</taxon>
        <taxon>Venturiales</taxon>
        <taxon>Venturiaceae</taxon>
        <taxon>Venturia</taxon>
    </lineage>
</organism>
<dbReference type="GO" id="GO:0016020">
    <property type="term" value="C:membrane"/>
    <property type="evidence" value="ECO:0007669"/>
    <property type="project" value="InterPro"/>
</dbReference>
<sequence length="580" mass="63731">MSPTWHGFIHFTTDALIVLEACLQGSLTHIPRRPHDRERGSIISSGNVFIYEENASGIKRWTDGVTWSPSRIMGNFLVYRELSEPFPAGEKKKAKKRKRVADGKDSAEQLCAQSEHDRQLVGSLVDSYGFKPGGLIKKTLNVKFNNVNHHIVSYYSLDDVKAGAYVRPVVDPQLAHVKPRPELITGNPFKSGIEGEQQNPDIWGESPQITGEMMLMSMPGAQMSHDSPLDTHVPVFNGPGSFSAPVHPLPQPMQFSGHISNQYVQQPQPQYGNDYPVFSQSIDSIPTAMPGPAGSGLDFNTTPITSSQSTAFDVSQLSPTALPTHSSYNFQWVSNSSDGRSRRKPNKDTPFKAPVQIEEAQLEASKPRLRDLGQVVKQGISNITTTHENIYTIPNLLTVSRLLATPVIGYLVLHDQHIWAVGLFAYAGISDLVDGWIARKWKLQTVVGSVIDPMADKFLMTVLVGCLAAKGALPRLIGSMVTLPVLTDAVLPGAWTATDMQSIVQGFQYVVASTTLWSGASYLWRKDAVQILGTDEALKRKQGFRGRAALGISFAAFLALSMELARRENDRAIQKVEEES</sequence>
<dbReference type="AlphaFoldDB" id="A0A8H3UQI7"/>
<comment type="similarity">
    <text evidence="3">Belongs to the CDP-alcohol phosphatidyltransferase class-I family.</text>
</comment>
<evidence type="ECO:0000256" key="3">
    <source>
        <dbReference type="RuleBase" id="RU003750"/>
    </source>
</evidence>
<feature type="region of interest" description="Disordered" evidence="4">
    <location>
        <begin position="333"/>
        <end position="352"/>
    </location>
</feature>
<dbReference type="GO" id="GO:0003677">
    <property type="term" value="F:DNA binding"/>
    <property type="evidence" value="ECO:0007669"/>
    <property type="project" value="TreeGrafter"/>
</dbReference>
<dbReference type="PANTHER" id="PTHR28027:SF2">
    <property type="entry name" value="TRANSCRIPTIONAL REGULATOR MIT1"/>
    <property type="match status" value="1"/>
</dbReference>
<dbReference type="Gene3D" id="1.20.120.1760">
    <property type="match status" value="1"/>
</dbReference>
<keyword evidence="5" id="KW-0732">Signal</keyword>
<comment type="similarity">
    <text evidence="1">Belongs to the MIT1/WOR1 family.</text>
</comment>
<dbReference type="Pfam" id="PF01066">
    <property type="entry name" value="CDP-OH_P_transf"/>
    <property type="match status" value="1"/>
</dbReference>
<evidence type="ECO:0000256" key="5">
    <source>
        <dbReference type="SAM" id="SignalP"/>
    </source>
</evidence>
<accession>A0A8H3UQI7</accession>
<dbReference type="Pfam" id="PF09729">
    <property type="entry name" value="Gti1_Pac2"/>
    <property type="match status" value="1"/>
</dbReference>
<proteinExistence type="inferred from homology"/>
<evidence type="ECO:0000256" key="2">
    <source>
        <dbReference type="ARBA" id="ARBA00022679"/>
    </source>
</evidence>
<dbReference type="GO" id="GO:0016780">
    <property type="term" value="F:phosphotransferase activity, for other substituted phosphate groups"/>
    <property type="evidence" value="ECO:0007669"/>
    <property type="project" value="InterPro"/>
</dbReference>
<feature type="signal peptide" evidence="5">
    <location>
        <begin position="1"/>
        <end position="28"/>
    </location>
</feature>
<feature type="chain" id="PRO_5034395711" evidence="5">
    <location>
        <begin position="29"/>
        <end position="580"/>
    </location>
</feature>
<dbReference type="PANTHER" id="PTHR28027">
    <property type="entry name" value="TRANSCRIPTIONAL REGULATOR MIT1"/>
    <property type="match status" value="1"/>
</dbReference>
<evidence type="ECO:0000313" key="7">
    <source>
        <dbReference type="Proteomes" id="UP000433883"/>
    </source>
</evidence>
<dbReference type="InterPro" id="IPR000462">
    <property type="entry name" value="CDP-OH_P_trans"/>
</dbReference>
<dbReference type="InterPro" id="IPR018608">
    <property type="entry name" value="Gti1/Pac2"/>
</dbReference>
<evidence type="ECO:0000256" key="1">
    <source>
        <dbReference type="ARBA" id="ARBA00008359"/>
    </source>
</evidence>
<dbReference type="InterPro" id="IPR048254">
    <property type="entry name" value="CDP_ALCOHOL_P_TRANSF_CS"/>
</dbReference>
<evidence type="ECO:0000256" key="4">
    <source>
        <dbReference type="SAM" id="MobiDB-lite"/>
    </source>
</evidence>
<dbReference type="GO" id="GO:0008654">
    <property type="term" value="P:phospholipid biosynthetic process"/>
    <property type="evidence" value="ECO:0007669"/>
    <property type="project" value="InterPro"/>
</dbReference>
<keyword evidence="2 3" id="KW-0808">Transferase</keyword>
<dbReference type="Proteomes" id="UP000433883">
    <property type="component" value="Unassembled WGS sequence"/>
</dbReference>
<reference evidence="6 7" key="1">
    <citation type="submission" date="2019-11" db="EMBL/GenBank/DDBJ databases">
        <title>Venturia inaequalis Genome Resource.</title>
        <authorList>
            <person name="Lichtner F.J."/>
        </authorList>
    </citation>
    <scope>NUCLEOTIDE SEQUENCE [LARGE SCALE GENOMIC DNA]</scope>
    <source>
        <strain evidence="6">Bline_iso_100314</strain>
    </source>
</reference>
<dbReference type="EMBL" id="WNWQ01000197">
    <property type="protein sequence ID" value="KAE9974744.1"/>
    <property type="molecule type" value="Genomic_DNA"/>
</dbReference>
<name>A0A8H3UQI7_VENIN</name>
<evidence type="ECO:0000313" key="6">
    <source>
        <dbReference type="EMBL" id="KAE9974744.1"/>
    </source>
</evidence>
<dbReference type="InterPro" id="IPR043130">
    <property type="entry name" value="CDP-OH_PTrfase_TM_dom"/>
</dbReference>
<feature type="region of interest" description="Disordered" evidence="4">
    <location>
        <begin position="181"/>
        <end position="201"/>
    </location>
</feature>
<dbReference type="PROSITE" id="PS00379">
    <property type="entry name" value="CDP_ALCOHOL_P_TRANSF"/>
    <property type="match status" value="1"/>
</dbReference>
<gene>
    <name evidence="6" type="ORF">BLS_002939</name>
</gene>
<comment type="caution">
    <text evidence="6">The sequence shown here is derived from an EMBL/GenBank/DDBJ whole genome shotgun (WGS) entry which is preliminary data.</text>
</comment>